<keyword evidence="2" id="KW-1185">Reference proteome</keyword>
<dbReference type="Gene3D" id="2.60.40.10">
    <property type="entry name" value="Immunoglobulins"/>
    <property type="match status" value="1"/>
</dbReference>
<dbReference type="EMBL" id="UGSO01000001">
    <property type="protein sequence ID" value="SUB15820.1"/>
    <property type="molecule type" value="Genomic_DNA"/>
</dbReference>
<reference evidence="1 2" key="1">
    <citation type="submission" date="2018-06" db="EMBL/GenBank/DDBJ databases">
        <authorList>
            <consortium name="Pathogen Informatics"/>
            <person name="Doyle S."/>
        </authorList>
    </citation>
    <scope>NUCLEOTIDE SEQUENCE [LARGE SCALE GENOMIC DNA]</scope>
    <source>
        <strain evidence="1 2">NCTC9381</strain>
    </source>
</reference>
<dbReference type="Proteomes" id="UP000254640">
    <property type="component" value="Unassembled WGS sequence"/>
</dbReference>
<name>A0A379AF15_ENTAG</name>
<dbReference type="NCBIfam" id="NF033510">
    <property type="entry name" value="Ca_tandemer"/>
    <property type="match status" value="1"/>
</dbReference>
<gene>
    <name evidence="1" type="ORF">NCTC9381_01714</name>
</gene>
<evidence type="ECO:0000313" key="1">
    <source>
        <dbReference type="EMBL" id="SUB15820.1"/>
    </source>
</evidence>
<evidence type="ECO:0000313" key="2">
    <source>
        <dbReference type="Proteomes" id="UP000254640"/>
    </source>
</evidence>
<protein>
    <recommendedName>
        <fullName evidence="3">Bacterial Ig-like domain-containing protein</fullName>
    </recommendedName>
</protein>
<dbReference type="AlphaFoldDB" id="A0A379AF15"/>
<organism evidence="1 2">
    <name type="scientific">Enterobacter agglomerans</name>
    <name type="common">Erwinia herbicola</name>
    <name type="synonym">Pantoea agglomerans</name>
    <dbReference type="NCBI Taxonomy" id="549"/>
    <lineage>
        <taxon>Bacteria</taxon>
        <taxon>Pseudomonadati</taxon>
        <taxon>Pseudomonadota</taxon>
        <taxon>Gammaproteobacteria</taxon>
        <taxon>Enterobacterales</taxon>
        <taxon>Erwiniaceae</taxon>
        <taxon>Pantoea</taxon>
        <taxon>Pantoea agglomerans group</taxon>
    </lineage>
</organism>
<accession>A0A379AF15</accession>
<sequence length="96" mass="9308">MAPSWVSGSTSGLPDGSIVTVLANGTTVSTTVTADGSWSLTLPAGTFTGTADGPQTIIATASDANGQPLATSDATLTVIASALPVATPGVPLMMAF</sequence>
<dbReference type="InterPro" id="IPR013783">
    <property type="entry name" value="Ig-like_fold"/>
</dbReference>
<evidence type="ECO:0008006" key="3">
    <source>
        <dbReference type="Google" id="ProtNLM"/>
    </source>
</evidence>
<proteinExistence type="predicted"/>